<reference evidence="2 3" key="1">
    <citation type="journal article" date="2018" name="Int. J. Syst. Evol. Microbiol.">
        <title>Rubneribacter badeniensis gen. nov., sp. nov. and Enteroscipio rubneri gen. nov., sp. nov., new members of the Eggerthellaceae isolated from human faeces.</title>
        <authorList>
            <person name="Danylec N."/>
            <person name="Gobl A."/>
            <person name="Stoll D.A."/>
            <person name="Hetzer B."/>
            <person name="Kulling S.E."/>
            <person name="Huch M."/>
        </authorList>
    </citation>
    <scope>NUCLEOTIDE SEQUENCE [LARGE SCALE GENOMIC DNA]</scope>
    <source>
        <strain evidence="2 3">ResAG-85</strain>
    </source>
</reference>
<accession>A0A2K2U671</accession>
<name>A0A2K2U671_9ACTN</name>
<dbReference type="AlphaFoldDB" id="A0A2K2U671"/>
<feature type="domain" description="SnoaL-like" evidence="1">
    <location>
        <begin position="13"/>
        <end position="136"/>
    </location>
</feature>
<sequence>MTTLEDLERRVGDLEDIRAIERLQAEYWDALDAKDWEGLRACLVEDFVFVNNTTGGRYEGREGMIATMQAKFSDGVTSSHHGHHHWIDLIGDGTAVSHWALQDDLYDAGHGGEFVGRAHYDNAYVKIDGQWRFTKMSLTYLRGEASIRKSSEDCANAYKVFMM</sequence>
<evidence type="ECO:0000313" key="2">
    <source>
        <dbReference type="EMBL" id="PNV65833.1"/>
    </source>
</evidence>
<dbReference type="Pfam" id="PF13577">
    <property type="entry name" value="SnoaL_4"/>
    <property type="match status" value="1"/>
</dbReference>
<evidence type="ECO:0000259" key="1">
    <source>
        <dbReference type="Pfam" id="PF13577"/>
    </source>
</evidence>
<keyword evidence="3" id="KW-1185">Reference proteome</keyword>
<dbReference type="SUPFAM" id="SSF54427">
    <property type="entry name" value="NTF2-like"/>
    <property type="match status" value="1"/>
</dbReference>
<comment type="caution">
    <text evidence="2">The sequence shown here is derived from an EMBL/GenBank/DDBJ whole genome shotgun (WGS) entry which is preliminary data.</text>
</comment>
<dbReference type="Proteomes" id="UP000236488">
    <property type="component" value="Unassembled WGS sequence"/>
</dbReference>
<dbReference type="InterPro" id="IPR032710">
    <property type="entry name" value="NTF2-like_dom_sf"/>
</dbReference>
<organism evidence="2 3">
    <name type="scientific">Rubneribacter badeniensis</name>
    <dbReference type="NCBI Taxonomy" id="2070688"/>
    <lineage>
        <taxon>Bacteria</taxon>
        <taxon>Bacillati</taxon>
        <taxon>Actinomycetota</taxon>
        <taxon>Coriobacteriia</taxon>
        <taxon>Eggerthellales</taxon>
        <taxon>Eggerthellaceae</taxon>
        <taxon>Rubneribacter</taxon>
    </lineage>
</organism>
<dbReference type="EMBL" id="PPEL01000015">
    <property type="protein sequence ID" value="PNV65833.1"/>
    <property type="molecule type" value="Genomic_DNA"/>
</dbReference>
<protein>
    <submittedName>
        <fullName evidence="2">Nuclear transport factor 2 family protein</fullName>
    </submittedName>
</protein>
<dbReference type="Gene3D" id="3.10.450.50">
    <property type="match status" value="1"/>
</dbReference>
<gene>
    <name evidence="2" type="ORF">C2L80_04335</name>
</gene>
<dbReference type="InterPro" id="IPR037401">
    <property type="entry name" value="SnoaL-like"/>
</dbReference>
<dbReference type="RefSeq" id="WP_092198600.1">
    <property type="nucleotide sequence ID" value="NZ_DBEYRC010000011.1"/>
</dbReference>
<proteinExistence type="predicted"/>
<evidence type="ECO:0000313" key="3">
    <source>
        <dbReference type="Proteomes" id="UP000236488"/>
    </source>
</evidence>